<dbReference type="EMBL" id="AJAS01000013">
    <property type="protein sequence ID" value="EOI01737.1"/>
    <property type="molecule type" value="Genomic_DNA"/>
</dbReference>
<dbReference type="GO" id="GO:0032259">
    <property type="term" value="P:methylation"/>
    <property type="evidence" value="ECO:0007669"/>
    <property type="project" value="UniProtKB-KW"/>
</dbReference>
<dbReference type="Gene3D" id="1.10.287.1890">
    <property type="match status" value="1"/>
</dbReference>
<evidence type="ECO:0000313" key="4">
    <source>
        <dbReference type="Proteomes" id="UP000013781"/>
    </source>
</evidence>
<feature type="coiled-coil region" evidence="1">
    <location>
        <begin position="190"/>
        <end position="231"/>
    </location>
</feature>
<reference evidence="3 5" key="2">
    <citation type="submission" date="2013-03" db="EMBL/GenBank/DDBJ databases">
        <title>The Genome Sequence of Enterococcus moraviensis BAA-383 (PacBio/Illumina hybrid assembly).</title>
        <authorList>
            <consortium name="The Broad Institute Genomics Platform"/>
            <consortium name="The Broad Institute Genome Sequencing Center for Infectious Disease"/>
            <person name="Earl A."/>
            <person name="Russ C."/>
            <person name="Gilmore M."/>
            <person name="Surin D."/>
            <person name="Walker B."/>
            <person name="Young S."/>
            <person name="Zeng Q."/>
            <person name="Gargeya S."/>
            <person name="Fitzgerald M."/>
            <person name="Haas B."/>
            <person name="Abouelleil A."/>
            <person name="Allen A.W."/>
            <person name="Alvarado L."/>
            <person name="Arachchi H.M."/>
            <person name="Berlin A.M."/>
            <person name="Chapman S.B."/>
            <person name="Gainer-Dewar J."/>
            <person name="Goldberg J."/>
            <person name="Griggs A."/>
            <person name="Gujja S."/>
            <person name="Hansen M."/>
            <person name="Howarth C."/>
            <person name="Imamovic A."/>
            <person name="Ireland A."/>
            <person name="Larimer J."/>
            <person name="McCowan C."/>
            <person name="Murphy C."/>
            <person name="Pearson M."/>
            <person name="Poon T.W."/>
            <person name="Priest M."/>
            <person name="Roberts A."/>
            <person name="Saif S."/>
            <person name="Shea T."/>
            <person name="Sisk P."/>
            <person name="Sykes S."/>
            <person name="Wortman J."/>
            <person name="Nusbaum C."/>
            <person name="Birren B."/>
        </authorList>
    </citation>
    <scope>NUCLEOTIDE SEQUENCE [LARGE SCALE GENOMIC DNA]</scope>
    <source>
        <strain evidence="3 5">ATCC BAA-383</strain>
    </source>
</reference>
<dbReference type="PANTHER" id="PTHR38451">
    <property type="entry name" value="TRNA (ADENINE(22)-N(1))-METHYLTRANSFERASE"/>
    <property type="match status" value="1"/>
</dbReference>
<dbReference type="STRING" id="155617.RV09_GL000687"/>
<keyword evidence="5" id="KW-1185">Reference proteome</keyword>
<dbReference type="RefSeq" id="WP_010764535.1">
    <property type="nucleotide sequence ID" value="NZ_ASWB01000001.1"/>
</dbReference>
<dbReference type="HOGENOM" id="CLU_071037_0_0_9"/>
<organism evidence="2 4">
    <name type="scientific">Enterococcus moraviensis ATCC BAA-383</name>
    <dbReference type="NCBI Taxonomy" id="1158609"/>
    <lineage>
        <taxon>Bacteria</taxon>
        <taxon>Bacillati</taxon>
        <taxon>Bacillota</taxon>
        <taxon>Bacilli</taxon>
        <taxon>Lactobacillales</taxon>
        <taxon>Enterococcaceae</taxon>
        <taxon>Enterococcus</taxon>
    </lineage>
</organism>
<dbReference type="OrthoDB" id="5881184at2"/>
<evidence type="ECO:0000313" key="3">
    <source>
        <dbReference type="EMBL" id="EOT73728.1"/>
    </source>
</evidence>
<proteinExistence type="predicted"/>
<dbReference type="PIRSF" id="PIRSF018637">
    <property type="entry name" value="TrmK"/>
    <property type="match status" value="1"/>
</dbReference>
<reference evidence="2 4" key="1">
    <citation type="submission" date="2013-02" db="EMBL/GenBank/DDBJ databases">
        <title>The Genome Sequence of Enterococcus moraviensis BAA-383.</title>
        <authorList>
            <consortium name="The Broad Institute Genome Sequencing Platform"/>
            <consortium name="The Broad Institute Genome Sequencing Center for Infectious Disease"/>
            <person name="Earl A.M."/>
            <person name="Gilmore M.S."/>
            <person name="Lebreton F."/>
            <person name="Walker B."/>
            <person name="Young S.K."/>
            <person name="Zeng Q."/>
            <person name="Gargeya S."/>
            <person name="Fitzgerald M."/>
            <person name="Haas B."/>
            <person name="Abouelleil A."/>
            <person name="Alvarado L."/>
            <person name="Arachchi H.M."/>
            <person name="Berlin A.M."/>
            <person name="Chapman S.B."/>
            <person name="Dewar J."/>
            <person name="Goldberg J."/>
            <person name="Griggs A."/>
            <person name="Gujja S."/>
            <person name="Hansen M."/>
            <person name="Howarth C."/>
            <person name="Imamovic A."/>
            <person name="Larimer J."/>
            <person name="McCowan C."/>
            <person name="Murphy C."/>
            <person name="Neiman D."/>
            <person name="Pearson M."/>
            <person name="Priest M."/>
            <person name="Roberts A."/>
            <person name="Saif S."/>
            <person name="Shea T."/>
            <person name="Sisk P."/>
            <person name="Sykes S."/>
            <person name="Wortman J."/>
            <person name="Nusbaum C."/>
            <person name="Birren B."/>
        </authorList>
    </citation>
    <scope>NUCLEOTIDE SEQUENCE [LARGE SCALE GENOMIC DNA]</scope>
    <source>
        <strain evidence="2 4">ATCC BAA-383</strain>
    </source>
</reference>
<evidence type="ECO:0000313" key="2">
    <source>
        <dbReference type="EMBL" id="EOI01737.1"/>
    </source>
</evidence>
<evidence type="ECO:0000256" key="1">
    <source>
        <dbReference type="SAM" id="Coils"/>
    </source>
</evidence>
<dbReference type="eggNOG" id="COG2384">
    <property type="taxonomic scope" value="Bacteria"/>
</dbReference>
<keyword evidence="2" id="KW-0808">Transferase</keyword>
<dbReference type="SUPFAM" id="SSF53335">
    <property type="entry name" value="S-adenosyl-L-methionine-dependent methyltransferases"/>
    <property type="match status" value="1"/>
</dbReference>
<sequence length="236" mass="26802">MNEKQLSKRLARVGDFVPDKSRLADIGSDHAYLPVALVLQNKLDFAVAGEVVEGPYEAARKQVRKNGLEEQIVVRLADGLSAIEQSDAINAVTICGMGGTLIRDILEAGWNNQRLQGNERLILQPNIGEKNLRNWLTDHGYTIIEEDILEENTKIYEIIVALRQTNRVAYSEKECLFGPILLERRPAAFNKKWQSELEQRERIVAQLTRAQNTQEERINQIEKEIAQIKEVLSNES</sequence>
<keyword evidence="2" id="KW-0489">Methyltransferase</keyword>
<keyword evidence="1" id="KW-0175">Coiled coil</keyword>
<dbReference type="PANTHER" id="PTHR38451:SF1">
    <property type="entry name" value="TRNA (ADENINE(22)-N(1))-METHYLTRANSFERASE"/>
    <property type="match status" value="1"/>
</dbReference>
<dbReference type="EMBL" id="ASWB01000001">
    <property type="protein sequence ID" value="EOT73728.1"/>
    <property type="molecule type" value="Genomic_DNA"/>
</dbReference>
<dbReference type="Proteomes" id="UP000013781">
    <property type="component" value="Unassembled WGS sequence"/>
</dbReference>
<dbReference type="Gene3D" id="3.40.50.150">
    <property type="entry name" value="Vaccinia Virus protein VP39"/>
    <property type="match status" value="1"/>
</dbReference>
<name>R2TNL1_9ENTE</name>
<dbReference type="Proteomes" id="UP000014157">
    <property type="component" value="Unassembled WGS sequence"/>
</dbReference>
<dbReference type="InterPro" id="IPR029063">
    <property type="entry name" value="SAM-dependent_MTases_sf"/>
</dbReference>
<dbReference type="PATRIC" id="fig|1158609.3.peg.1102"/>
<evidence type="ECO:0000313" key="5">
    <source>
        <dbReference type="Proteomes" id="UP000014157"/>
    </source>
</evidence>
<gene>
    <name evidence="3" type="ORF">I586_00722</name>
    <name evidence="2" type="ORF">UAY_01145</name>
</gene>
<accession>R2TNL1</accession>
<comment type="caution">
    <text evidence="2">The sequence shown here is derived from an EMBL/GenBank/DDBJ whole genome shotgun (WGS) entry which is preliminary data.</text>
</comment>
<dbReference type="AlphaFoldDB" id="R2TNL1"/>
<dbReference type="Pfam" id="PF04816">
    <property type="entry name" value="TrmK"/>
    <property type="match status" value="1"/>
</dbReference>
<dbReference type="GO" id="GO:0160105">
    <property type="term" value="F:tRNA (adenine(22)-N1)-methyltransferase activity"/>
    <property type="evidence" value="ECO:0007669"/>
    <property type="project" value="InterPro"/>
</dbReference>
<dbReference type="InterPro" id="IPR006901">
    <property type="entry name" value="TrmK"/>
</dbReference>
<protein>
    <submittedName>
        <fullName evidence="2">SAM-dependent methyltransferase</fullName>
    </submittedName>
</protein>